<evidence type="ECO:0000259" key="6">
    <source>
        <dbReference type="Pfam" id="PF00441"/>
    </source>
</evidence>
<dbReference type="CDD" id="cd00567">
    <property type="entry name" value="ACAD"/>
    <property type="match status" value="1"/>
</dbReference>
<dbReference type="InterPro" id="IPR037069">
    <property type="entry name" value="AcylCoA_DH/ox_N_sf"/>
</dbReference>
<dbReference type="InterPro" id="IPR036250">
    <property type="entry name" value="AcylCo_DH-like_C"/>
</dbReference>
<organism evidence="8 9">
    <name type="scientific">Mycobacterium paraterrae</name>
    <dbReference type="NCBI Taxonomy" id="577492"/>
    <lineage>
        <taxon>Bacteria</taxon>
        <taxon>Bacillati</taxon>
        <taxon>Actinomycetota</taxon>
        <taxon>Actinomycetes</taxon>
        <taxon>Mycobacteriales</taxon>
        <taxon>Mycobacteriaceae</taxon>
        <taxon>Mycobacterium</taxon>
    </lineage>
</organism>
<reference evidence="8" key="1">
    <citation type="submission" date="2022-08" db="EMBL/GenBank/DDBJ databases">
        <title>Whole genome sequencing of non-tuberculosis mycobacteria type-strains.</title>
        <authorList>
            <person name="Igarashi Y."/>
            <person name="Osugi A."/>
            <person name="Mitarai S."/>
        </authorList>
    </citation>
    <scope>NUCLEOTIDE SEQUENCE</scope>
    <source>
        <strain evidence="8">DSM 45127</strain>
    </source>
</reference>
<dbReference type="RefSeq" id="WP_240261429.1">
    <property type="nucleotide sequence ID" value="NZ_CP092488.2"/>
</dbReference>
<evidence type="ECO:0000256" key="2">
    <source>
        <dbReference type="ARBA" id="ARBA00009347"/>
    </source>
</evidence>
<dbReference type="SUPFAM" id="SSF56645">
    <property type="entry name" value="Acyl-CoA dehydrogenase NM domain-like"/>
    <property type="match status" value="1"/>
</dbReference>
<dbReference type="InterPro" id="IPR009100">
    <property type="entry name" value="AcylCoA_DH/oxidase_NM_dom_sf"/>
</dbReference>
<gene>
    <name evidence="8" type="ORF">MKK62_25785</name>
</gene>
<keyword evidence="3" id="KW-0285">Flavoprotein</keyword>
<dbReference type="Pfam" id="PF00441">
    <property type="entry name" value="Acyl-CoA_dh_1"/>
    <property type="match status" value="1"/>
</dbReference>
<dbReference type="Pfam" id="PF02771">
    <property type="entry name" value="Acyl-CoA_dh_N"/>
    <property type="match status" value="1"/>
</dbReference>
<dbReference type="SUPFAM" id="SSF47203">
    <property type="entry name" value="Acyl-CoA dehydrogenase C-terminal domain-like"/>
    <property type="match status" value="1"/>
</dbReference>
<dbReference type="PANTHER" id="PTHR43884:SF20">
    <property type="entry name" value="ACYL-COA DEHYDROGENASE FADE28"/>
    <property type="match status" value="1"/>
</dbReference>
<keyword evidence="5" id="KW-0560">Oxidoreductase</keyword>
<sequence>MTIAVFTDEQQELRRTVRSFLERQAPEAEVRRVMDTPDGFDRSVWMQMADQLGLQSLAIPEEFGGSGYSFVEIGVVLEEFGRSLLPAPFLSSVVLAANLLLLTDDEEMKKRHLPGIASGQLIATVAATDDWGRRDVEGTTVHATGHDGSWTLTGARSFVPDGHIADVIALVAGTDAGPSLFVLDADADGVIRTPQSTVDATRKMARIEFSNAPAELIGRPGAGAAPLLAALDVASVGLAVEQVGGAAACLDMSVGYAKVRHQFGRPIGSFQAIRHRCADIMLGVESARSAAYHAVWSAAELDDGLSLLAPMVKAYCSEVYVDAALQNIQIHGGIGFTWEHPAHLYFKRAKSSELLFGAPDEHRALLAERIGI</sequence>
<dbReference type="Proteomes" id="UP001055336">
    <property type="component" value="Chromosome"/>
</dbReference>
<comment type="similarity">
    <text evidence="2">Belongs to the acyl-CoA dehydrogenase family.</text>
</comment>
<accession>A0ABY3VMM9</accession>
<evidence type="ECO:0000313" key="9">
    <source>
        <dbReference type="Proteomes" id="UP001055336"/>
    </source>
</evidence>
<keyword evidence="9" id="KW-1185">Reference proteome</keyword>
<proteinExistence type="inferred from homology"/>
<protein>
    <submittedName>
        <fullName evidence="8">Acyl-CoA/acyl-ACP dehydrogenase</fullName>
    </submittedName>
</protein>
<evidence type="ECO:0000313" key="8">
    <source>
        <dbReference type="EMBL" id="UMB69698.1"/>
    </source>
</evidence>
<dbReference type="InterPro" id="IPR013786">
    <property type="entry name" value="AcylCoA_DH/ox_N"/>
</dbReference>
<keyword evidence="4" id="KW-0274">FAD</keyword>
<dbReference type="InterPro" id="IPR009075">
    <property type="entry name" value="AcylCo_DH/oxidase_C"/>
</dbReference>
<feature type="domain" description="Acyl-CoA dehydrogenase/oxidase C-terminal" evidence="6">
    <location>
        <begin position="223"/>
        <end position="370"/>
    </location>
</feature>
<dbReference type="Gene3D" id="1.20.140.10">
    <property type="entry name" value="Butyryl-CoA Dehydrogenase, subunit A, domain 3"/>
    <property type="match status" value="1"/>
</dbReference>
<dbReference type="Gene3D" id="2.40.110.10">
    <property type="entry name" value="Butyryl-CoA Dehydrogenase, subunit A, domain 2"/>
    <property type="match status" value="1"/>
</dbReference>
<comment type="cofactor">
    <cofactor evidence="1">
        <name>FAD</name>
        <dbReference type="ChEBI" id="CHEBI:57692"/>
    </cofactor>
</comment>
<dbReference type="Gene3D" id="1.10.540.10">
    <property type="entry name" value="Acyl-CoA dehydrogenase/oxidase, N-terminal domain"/>
    <property type="match status" value="1"/>
</dbReference>
<evidence type="ECO:0000259" key="7">
    <source>
        <dbReference type="Pfam" id="PF02771"/>
    </source>
</evidence>
<name>A0ABY3VMM9_9MYCO</name>
<dbReference type="PANTHER" id="PTHR43884">
    <property type="entry name" value="ACYL-COA DEHYDROGENASE"/>
    <property type="match status" value="1"/>
</dbReference>
<evidence type="ECO:0000256" key="5">
    <source>
        <dbReference type="ARBA" id="ARBA00023002"/>
    </source>
</evidence>
<evidence type="ECO:0000256" key="4">
    <source>
        <dbReference type="ARBA" id="ARBA00022827"/>
    </source>
</evidence>
<feature type="domain" description="Acyl-CoA dehydrogenase/oxidase N-terminal" evidence="7">
    <location>
        <begin position="7"/>
        <end position="120"/>
    </location>
</feature>
<evidence type="ECO:0000256" key="3">
    <source>
        <dbReference type="ARBA" id="ARBA00022630"/>
    </source>
</evidence>
<dbReference type="EMBL" id="CP092488">
    <property type="protein sequence ID" value="UMB69698.1"/>
    <property type="molecule type" value="Genomic_DNA"/>
</dbReference>
<evidence type="ECO:0000256" key="1">
    <source>
        <dbReference type="ARBA" id="ARBA00001974"/>
    </source>
</evidence>
<dbReference type="InterPro" id="IPR046373">
    <property type="entry name" value="Acyl-CoA_Oxase/DH_mid-dom_sf"/>
</dbReference>